<comment type="caution">
    <text evidence="3">The sequence shown here is derived from an EMBL/GenBank/DDBJ whole genome shotgun (WGS) entry which is preliminary data.</text>
</comment>
<dbReference type="PANTHER" id="PTHR21064">
    <property type="entry name" value="AMINOGLYCOSIDE PHOSPHOTRANSFERASE DOMAIN-CONTAINING PROTEIN-RELATED"/>
    <property type="match status" value="1"/>
</dbReference>
<feature type="domain" description="Aminoglycoside phosphotransferase" evidence="2">
    <location>
        <begin position="39"/>
        <end position="266"/>
    </location>
</feature>
<comment type="similarity">
    <text evidence="1">Belongs to the pseudomonas-type ThrB family.</text>
</comment>
<dbReference type="GO" id="GO:0009088">
    <property type="term" value="P:threonine biosynthetic process"/>
    <property type="evidence" value="ECO:0007669"/>
    <property type="project" value="TreeGrafter"/>
</dbReference>
<evidence type="ECO:0000313" key="4">
    <source>
        <dbReference type="Proteomes" id="UP000641588"/>
    </source>
</evidence>
<dbReference type="Proteomes" id="UP000641588">
    <property type="component" value="Unassembled WGS sequence"/>
</dbReference>
<dbReference type="GO" id="GO:0004413">
    <property type="term" value="F:homoserine kinase activity"/>
    <property type="evidence" value="ECO:0007669"/>
    <property type="project" value="TreeGrafter"/>
</dbReference>
<dbReference type="Gene3D" id="3.90.1200.10">
    <property type="match status" value="1"/>
</dbReference>
<evidence type="ECO:0000259" key="2">
    <source>
        <dbReference type="Pfam" id="PF01636"/>
    </source>
</evidence>
<evidence type="ECO:0000256" key="1">
    <source>
        <dbReference type="ARBA" id="ARBA00038240"/>
    </source>
</evidence>
<dbReference type="InterPro" id="IPR002575">
    <property type="entry name" value="Aminoglycoside_PTrfase"/>
</dbReference>
<organism evidence="3 4">
    <name type="scientific">Paenibacillus foliorum</name>
    <dbReference type="NCBI Taxonomy" id="2654974"/>
    <lineage>
        <taxon>Bacteria</taxon>
        <taxon>Bacillati</taxon>
        <taxon>Bacillota</taxon>
        <taxon>Bacilli</taxon>
        <taxon>Bacillales</taxon>
        <taxon>Paenibacillaceae</taxon>
        <taxon>Paenibacillus</taxon>
    </lineage>
</organism>
<proteinExistence type="inferred from homology"/>
<reference evidence="3" key="1">
    <citation type="submission" date="2019-10" db="EMBL/GenBank/DDBJ databases">
        <title>Description of Paenibacillus glebae sp. nov.</title>
        <authorList>
            <person name="Carlier A."/>
            <person name="Qi S."/>
        </authorList>
    </citation>
    <scope>NUCLEOTIDE SEQUENCE</scope>
    <source>
        <strain evidence="3">LMG 31456</strain>
    </source>
</reference>
<dbReference type="InterPro" id="IPR050249">
    <property type="entry name" value="Pseudomonas-type_ThrB"/>
</dbReference>
<protein>
    <submittedName>
        <fullName evidence="3">Phosphotransferase</fullName>
    </submittedName>
</protein>
<dbReference type="InterPro" id="IPR011009">
    <property type="entry name" value="Kinase-like_dom_sf"/>
</dbReference>
<dbReference type="EMBL" id="WHOD01000020">
    <property type="protein sequence ID" value="NOU92686.1"/>
    <property type="molecule type" value="Genomic_DNA"/>
</dbReference>
<evidence type="ECO:0000313" key="3">
    <source>
        <dbReference type="EMBL" id="NOU92686.1"/>
    </source>
</evidence>
<gene>
    <name evidence="3" type="ORF">GC093_05510</name>
</gene>
<dbReference type="PANTHER" id="PTHR21064:SF6">
    <property type="entry name" value="AMINOGLYCOSIDE PHOSPHOTRANSFERASE DOMAIN-CONTAINING PROTEIN"/>
    <property type="match status" value="1"/>
</dbReference>
<dbReference type="Gene3D" id="3.30.200.20">
    <property type="entry name" value="Phosphorylase Kinase, domain 1"/>
    <property type="match status" value="1"/>
</dbReference>
<name>A0A972GY46_9BACL</name>
<accession>A0A972GY46</accession>
<dbReference type="Pfam" id="PF01636">
    <property type="entry name" value="APH"/>
    <property type="match status" value="1"/>
</dbReference>
<dbReference type="AlphaFoldDB" id="A0A972GY46"/>
<dbReference type="RefSeq" id="WP_171650889.1">
    <property type="nucleotide sequence ID" value="NZ_WHOD01000020.1"/>
</dbReference>
<keyword evidence="4" id="KW-1185">Reference proteome</keyword>
<dbReference type="SUPFAM" id="SSF56112">
    <property type="entry name" value="Protein kinase-like (PK-like)"/>
    <property type="match status" value="1"/>
</dbReference>
<sequence>MVHIPALHTVFRKEELFNIIAKLYDIGTPISSRFVLNGLNDTYIVETDRESFVLRIYKHQWRSESDILYELDFLVHLHRRNIPVSIPIPRLDGAWLTELEAPEGLRYAVLFTFAQGKTKVDTDTSRMYGRSIALLHRAADEYVPLHSRFLLDTKHLLDEPVQHTLPFLRHRPDDYAFVQEVSSRLKGYLDAFPEDTLDWGACHGDLHGWNVHYTDAETLTHFDLDCCGKGWRSYDLSVFLWCRVESRTKQEEFKDECWDAFLDAYVKERPLKESDLEAIPIFVAVRQIWLMGLHTGNSAIWGAWQDDSYFDRKLKFLDAWVKAYKL</sequence>